<evidence type="ECO:0000256" key="1">
    <source>
        <dbReference type="ARBA" id="ARBA00004418"/>
    </source>
</evidence>
<dbReference type="RefSeq" id="XP_025354100.1">
    <property type="nucleotide sequence ID" value="XM_025502643.1"/>
</dbReference>
<dbReference type="OrthoDB" id="1363at2759"/>
<evidence type="ECO:0000259" key="4">
    <source>
        <dbReference type="Pfam" id="PF22384"/>
    </source>
</evidence>
<dbReference type="SUPFAM" id="SSF53850">
    <property type="entry name" value="Periplasmic binding protein-like II"/>
    <property type="match status" value="1"/>
</dbReference>
<dbReference type="EMBL" id="KZ819604">
    <property type="protein sequence ID" value="PWN33798.1"/>
    <property type="molecule type" value="Genomic_DNA"/>
</dbReference>
<dbReference type="PANTHER" id="PTHR30024">
    <property type="entry name" value="ALIPHATIC SULFONATES-BINDING PROTEIN-RELATED"/>
    <property type="match status" value="1"/>
</dbReference>
<dbReference type="AlphaFoldDB" id="A0A316V9R6"/>
<evidence type="ECO:0000256" key="2">
    <source>
        <dbReference type="ARBA" id="ARBA00010742"/>
    </source>
</evidence>
<evidence type="ECO:0000313" key="6">
    <source>
        <dbReference type="Proteomes" id="UP000245771"/>
    </source>
</evidence>
<accession>A0A316V9R6</accession>
<keyword evidence="6" id="KW-1185">Reference proteome</keyword>
<sequence>MSQKLRIGYVPEHFSMPLLQLAATEWGKEHITIVPQPSGTGQMLTSFNAEKPEDRVIDVAIALTEALIAGLAKGRSDYELVGTYVKSSLNWAVITGTDEKASKYNSIKDLQNTKIGISRIGSGSQIMASVMALQHGWTDANGNVQSIEFKVNDTFANLRNGVNQHEGLETSAFMWEWFTTKPFVDSGEVRFIGNVPTPWPSWTIASSKSISSEQKKTLEEFQQKLQETIKAFTNPKNETESRQAIEKHFDYKPEDVQQWWSGVRWALDQREPLANASSMKGQNANTKTVSKAVLTQTLDLLEKAGVFKAPQGGWDFSKFAESSNLVD</sequence>
<comment type="similarity">
    <text evidence="2">Belongs to the bacterial solute-binding protein SsuA/TauA family.</text>
</comment>
<dbReference type="Gene3D" id="3.40.190.10">
    <property type="entry name" value="Periplasmic binding protein-like II"/>
    <property type="match status" value="2"/>
</dbReference>
<protein>
    <recommendedName>
        <fullName evidence="4">Ca3427-like PBP 2 domain-containing protein</fullName>
    </recommendedName>
</protein>
<dbReference type="GO" id="GO:0042597">
    <property type="term" value="C:periplasmic space"/>
    <property type="evidence" value="ECO:0007669"/>
    <property type="project" value="UniProtKB-SubCell"/>
</dbReference>
<proteinExistence type="inferred from homology"/>
<dbReference type="Pfam" id="PF22384">
    <property type="entry name" value="PBP2_Ca3427_like"/>
    <property type="match status" value="1"/>
</dbReference>
<evidence type="ECO:0000313" key="5">
    <source>
        <dbReference type="EMBL" id="PWN33798.1"/>
    </source>
</evidence>
<dbReference type="PANTHER" id="PTHR30024:SF47">
    <property type="entry name" value="TAURINE-BINDING PERIPLASMIC PROTEIN"/>
    <property type="match status" value="1"/>
</dbReference>
<gene>
    <name evidence="5" type="ORF">FA14DRAFT_65435</name>
</gene>
<comment type="subcellular location">
    <subcellularLocation>
        <location evidence="1">Periplasm</location>
    </subcellularLocation>
</comment>
<dbReference type="CDD" id="cd13637">
    <property type="entry name" value="PBP2_Ca3427_like"/>
    <property type="match status" value="1"/>
</dbReference>
<dbReference type="Proteomes" id="UP000245771">
    <property type="component" value="Unassembled WGS sequence"/>
</dbReference>
<keyword evidence="3" id="KW-0732">Signal</keyword>
<organism evidence="5 6">
    <name type="scientific">Meira miltonrushii</name>
    <dbReference type="NCBI Taxonomy" id="1280837"/>
    <lineage>
        <taxon>Eukaryota</taxon>
        <taxon>Fungi</taxon>
        <taxon>Dikarya</taxon>
        <taxon>Basidiomycota</taxon>
        <taxon>Ustilaginomycotina</taxon>
        <taxon>Exobasidiomycetes</taxon>
        <taxon>Exobasidiales</taxon>
        <taxon>Brachybasidiaceae</taxon>
        <taxon>Meira</taxon>
    </lineage>
</organism>
<dbReference type="GeneID" id="37024424"/>
<dbReference type="InParanoid" id="A0A316V9R6"/>
<name>A0A316V9R6_9BASI</name>
<dbReference type="InterPro" id="IPR054364">
    <property type="entry name" value="Ca3427-like_PBP2"/>
</dbReference>
<reference evidence="5 6" key="1">
    <citation type="journal article" date="2018" name="Mol. Biol. Evol.">
        <title>Broad Genomic Sampling Reveals a Smut Pathogenic Ancestry of the Fungal Clade Ustilaginomycotina.</title>
        <authorList>
            <person name="Kijpornyongpan T."/>
            <person name="Mondo S.J."/>
            <person name="Barry K."/>
            <person name="Sandor L."/>
            <person name="Lee J."/>
            <person name="Lipzen A."/>
            <person name="Pangilinan J."/>
            <person name="LaButti K."/>
            <person name="Hainaut M."/>
            <person name="Henrissat B."/>
            <person name="Grigoriev I.V."/>
            <person name="Spatafora J.W."/>
            <person name="Aime M.C."/>
        </authorList>
    </citation>
    <scope>NUCLEOTIDE SEQUENCE [LARGE SCALE GENOMIC DNA]</scope>
    <source>
        <strain evidence="5 6">MCA 3882</strain>
    </source>
</reference>
<feature type="domain" description="Ca3427-like PBP 2" evidence="4">
    <location>
        <begin position="91"/>
        <end position="195"/>
    </location>
</feature>
<evidence type="ECO:0000256" key="3">
    <source>
        <dbReference type="ARBA" id="ARBA00022729"/>
    </source>
</evidence>